<evidence type="ECO:0000313" key="2">
    <source>
        <dbReference type="EMBL" id="SEO46744.1"/>
    </source>
</evidence>
<evidence type="ECO:0000313" key="3">
    <source>
        <dbReference type="Proteomes" id="UP000198657"/>
    </source>
</evidence>
<dbReference type="EMBL" id="FODN01000007">
    <property type="protein sequence ID" value="SEO46744.1"/>
    <property type="molecule type" value="Genomic_DNA"/>
</dbReference>
<organism evidence="2 3">
    <name type="scientific">Flavobacterium sinopsychrotolerans</name>
    <dbReference type="NCBI Taxonomy" id="604089"/>
    <lineage>
        <taxon>Bacteria</taxon>
        <taxon>Pseudomonadati</taxon>
        <taxon>Bacteroidota</taxon>
        <taxon>Flavobacteriia</taxon>
        <taxon>Flavobacteriales</taxon>
        <taxon>Flavobacteriaceae</taxon>
        <taxon>Flavobacterium</taxon>
    </lineage>
</organism>
<sequence length="131" mass="15174">MKLTKELILEIDLLIDELIEVGVVSENKCNSEIRGNSIRFLKTKGLLISNCKRVQYNPTSEVYEIKKVGIEKYLKEENRVEELDLKIKELTAINLNLQNKQLKRYILYSVISFVLGAISTNIEEILNFLNQ</sequence>
<reference evidence="3" key="1">
    <citation type="submission" date="2016-10" db="EMBL/GenBank/DDBJ databases">
        <authorList>
            <person name="Varghese N."/>
            <person name="Submissions S."/>
        </authorList>
    </citation>
    <scope>NUCLEOTIDE SEQUENCE [LARGE SCALE GENOMIC DNA]</scope>
    <source>
        <strain evidence="3">CGMCC 1.8704</strain>
    </source>
</reference>
<dbReference type="Proteomes" id="UP000198657">
    <property type="component" value="Unassembled WGS sequence"/>
</dbReference>
<feature type="coiled-coil region" evidence="1">
    <location>
        <begin position="73"/>
        <end position="100"/>
    </location>
</feature>
<keyword evidence="3" id="KW-1185">Reference proteome</keyword>
<dbReference type="OrthoDB" id="1454796at2"/>
<dbReference type="AlphaFoldDB" id="A0A1H8PYJ4"/>
<evidence type="ECO:0000256" key="1">
    <source>
        <dbReference type="SAM" id="Coils"/>
    </source>
</evidence>
<protein>
    <submittedName>
        <fullName evidence="2">Uncharacterized protein</fullName>
    </submittedName>
</protein>
<keyword evidence="1" id="KW-0175">Coiled coil</keyword>
<gene>
    <name evidence="2" type="ORF">SAMN04487942_2813</name>
</gene>
<name>A0A1H8PYJ4_9FLAO</name>
<proteinExistence type="predicted"/>
<accession>A0A1H8PYJ4</accession>
<dbReference type="RefSeq" id="WP_091172335.1">
    <property type="nucleotide sequence ID" value="NZ_CBCSFM010000004.1"/>
</dbReference>